<dbReference type="OrthoDB" id="9806005at2"/>
<dbReference type="EMBL" id="VOIR01000013">
    <property type="protein sequence ID" value="KAA6433833.1"/>
    <property type="molecule type" value="Genomic_DNA"/>
</dbReference>
<gene>
    <name evidence="1" type="ORF">FQ330_07105</name>
</gene>
<name>A0A5M8QFZ4_9MICO</name>
<dbReference type="SUPFAM" id="SSF55729">
    <property type="entry name" value="Acyl-CoA N-acyltransferases (Nat)"/>
    <property type="match status" value="1"/>
</dbReference>
<evidence type="ECO:0000313" key="1">
    <source>
        <dbReference type="EMBL" id="KAA6433833.1"/>
    </source>
</evidence>
<comment type="caution">
    <text evidence="1">The sequence shown here is derived from an EMBL/GenBank/DDBJ whole genome shotgun (WGS) entry which is preliminary data.</text>
</comment>
<protein>
    <recommendedName>
        <fullName evidence="3">GNAT family N-acetyltransferase</fullName>
    </recommendedName>
</protein>
<dbReference type="InterPro" id="IPR039968">
    <property type="entry name" value="BcerS-like"/>
</dbReference>
<sequence>MRVVDVADRAAFDAFVRLGLDTHGGRAVPLRERRLRDWFRGTSSHPHPVSLLLALDGERPVGRAVVHRDDRLDARLGTRAQVFGAIAATDAPVLHALLDEADRRARASGASELFGPAQLLPAQSGGAVTGAFEERGFLDAPWNPAWVPEALEERGMRRWYEADTWIVDVVDEEGPSDAELDAAGIRIDEVTRVGLAQGMRALLPLLNDSFAQLPYFTPLSKAELDEWTAGMWLLHEEGLFLIARDEDEVPVAFMLAVLDASPLLQRSGGRLGPSETWSLVAHRRELRREAVLVVQGARHDAQGRGIVTLLSRRLHANLAEIGCATLRSTQIGRLNLGSARQFARFGGRPLHSTAYYRGPVSG</sequence>
<reference evidence="1 2" key="1">
    <citation type="submission" date="2019-08" db="EMBL/GenBank/DDBJ databases">
        <title>Agrococcus lahaulensis sp. nov., isolated from a cold desert of the Indian Himalayas.</title>
        <authorList>
            <person name="Qu J.H."/>
        </authorList>
    </citation>
    <scope>NUCLEOTIDE SEQUENCE [LARGE SCALE GENOMIC DNA]</scope>
    <source>
        <strain evidence="1 2">NS18</strain>
    </source>
</reference>
<dbReference type="Gene3D" id="3.40.630.30">
    <property type="match status" value="1"/>
</dbReference>
<evidence type="ECO:0008006" key="3">
    <source>
        <dbReference type="Google" id="ProtNLM"/>
    </source>
</evidence>
<dbReference type="PANTHER" id="PTHR41368:SF1">
    <property type="entry name" value="PROTEIN YGHO"/>
    <property type="match status" value="1"/>
</dbReference>
<dbReference type="InterPro" id="IPR016181">
    <property type="entry name" value="Acyl_CoA_acyltransferase"/>
</dbReference>
<dbReference type="Proteomes" id="UP000323221">
    <property type="component" value="Unassembled WGS sequence"/>
</dbReference>
<dbReference type="AlphaFoldDB" id="A0A5M8QFZ4"/>
<evidence type="ECO:0000313" key="2">
    <source>
        <dbReference type="Proteomes" id="UP000323221"/>
    </source>
</evidence>
<keyword evidence="2" id="KW-1185">Reference proteome</keyword>
<organism evidence="1 2">
    <name type="scientific">Agrococcus sediminis</name>
    <dbReference type="NCBI Taxonomy" id="2599924"/>
    <lineage>
        <taxon>Bacteria</taxon>
        <taxon>Bacillati</taxon>
        <taxon>Actinomycetota</taxon>
        <taxon>Actinomycetes</taxon>
        <taxon>Micrococcales</taxon>
        <taxon>Microbacteriaceae</taxon>
        <taxon>Agrococcus</taxon>
    </lineage>
</organism>
<proteinExistence type="predicted"/>
<dbReference type="RefSeq" id="WP_146356303.1">
    <property type="nucleotide sequence ID" value="NZ_VOIR01000013.1"/>
</dbReference>
<accession>A0A5M8QFZ4</accession>
<dbReference type="PANTHER" id="PTHR41368">
    <property type="entry name" value="PROTEIN YGHO"/>
    <property type="match status" value="1"/>
</dbReference>